<evidence type="ECO:0000313" key="1">
    <source>
        <dbReference type="EMBL" id="KAK3244931.1"/>
    </source>
</evidence>
<dbReference type="AlphaFoldDB" id="A0AAE0BY53"/>
<organism evidence="1 2">
    <name type="scientific">Cymbomonas tetramitiformis</name>
    <dbReference type="NCBI Taxonomy" id="36881"/>
    <lineage>
        <taxon>Eukaryota</taxon>
        <taxon>Viridiplantae</taxon>
        <taxon>Chlorophyta</taxon>
        <taxon>Pyramimonadophyceae</taxon>
        <taxon>Pyramimonadales</taxon>
        <taxon>Pyramimonadaceae</taxon>
        <taxon>Cymbomonas</taxon>
    </lineage>
</organism>
<dbReference type="EMBL" id="LGRX02031216">
    <property type="protein sequence ID" value="KAK3244931.1"/>
    <property type="molecule type" value="Genomic_DNA"/>
</dbReference>
<gene>
    <name evidence="1" type="ORF">CYMTET_45482</name>
</gene>
<dbReference type="Proteomes" id="UP001190700">
    <property type="component" value="Unassembled WGS sequence"/>
</dbReference>
<proteinExistence type="predicted"/>
<reference evidence="1 2" key="1">
    <citation type="journal article" date="2015" name="Genome Biol. Evol.">
        <title>Comparative Genomics of a Bacterivorous Green Alga Reveals Evolutionary Causalities and Consequences of Phago-Mixotrophic Mode of Nutrition.</title>
        <authorList>
            <person name="Burns J.A."/>
            <person name="Paasch A."/>
            <person name="Narechania A."/>
            <person name="Kim E."/>
        </authorList>
    </citation>
    <scope>NUCLEOTIDE SEQUENCE [LARGE SCALE GENOMIC DNA]</scope>
    <source>
        <strain evidence="1 2">PLY_AMNH</strain>
    </source>
</reference>
<sequence length="183" mass="20343">MWVGTEDVEAYKAFCLLRRPGLHAEAPEDQRAGAEAADEERMLRDVVRLVEEQALEPDEKTLFDDVMRNVPRASGLGSSQWRWEQFWAVHVSRSVRKPSGVEFVDGGKMMSAVVCGWTAGSPERGGGLLFSVLGVRPIACGEAALDRHPEWVYVEADAKSAFNALLREAVLEAIEQNFPELWA</sequence>
<evidence type="ECO:0000313" key="2">
    <source>
        <dbReference type="Proteomes" id="UP001190700"/>
    </source>
</evidence>
<keyword evidence="2" id="KW-1185">Reference proteome</keyword>
<name>A0AAE0BY53_9CHLO</name>
<accession>A0AAE0BY53</accession>
<protein>
    <submittedName>
        <fullName evidence="1">Uncharacterized protein</fullName>
    </submittedName>
</protein>
<comment type="caution">
    <text evidence="1">The sequence shown here is derived from an EMBL/GenBank/DDBJ whole genome shotgun (WGS) entry which is preliminary data.</text>
</comment>